<comment type="caution">
    <text evidence="5">The sequence shown here is derived from an EMBL/GenBank/DDBJ whole genome shotgun (WGS) entry which is preliminary data.</text>
</comment>
<evidence type="ECO:0000313" key="5">
    <source>
        <dbReference type="EMBL" id="ECS3000632.1"/>
    </source>
</evidence>
<evidence type="ECO:0000256" key="1">
    <source>
        <dbReference type="ARBA" id="ARBA00022908"/>
    </source>
</evidence>
<dbReference type="EMBL" id="AAKJEM010000053">
    <property type="protein sequence ID" value="ECS3000632.1"/>
    <property type="molecule type" value="Genomic_DNA"/>
</dbReference>
<dbReference type="GO" id="GO:0003677">
    <property type="term" value="F:DNA binding"/>
    <property type="evidence" value="ECO:0007669"/>
    <property type="project" value="UniProtKB-UniRule"/>
</dbReference>
<accession>A0A5Z5YV54</accession>
<keyword evidence="2 3" id="KW-0238">DNA-binding</keyword>
<evidence type="ECO:0000256" key="3">
    <source>
        <dbReference type="PROSITE-ProRule" id="PRU01248"/>
    </source>
</evidence>
<feature type="non-terminal residue" evidence="5">
    <location>
        <position position="72"/>
    </location>
</feature>
<evidence type="ECO:0000256" key="2">
    <source>
        <dbReference type="ARBA" id="ARBA00023125"/>
    </source>
</evidence>
<keyword evidence="1" id="KW-0229">DNA integration</keyword>
<dbReference type="InterPro" id="IPR011010">
    <property type="entry name" value="DNA_brk_join_enz"/>
</dbReference>
<dbReference type="InterPro" id="IPR010998">
    <property type="entry name" value="Integrase_recombinase_N"/>
</dbReference>
<proteinExistence type="predicted"/>
<evidence type="ECO:0000259" key="4">
    <source>
        <dbReference type="PROSITE" id="PS51900"/>
    </source>
</evidence>
<dbReference type="PROSITE" id="PS51900">
    <property type="entry name" value="CB"/>
    <property type="match status" value="1"/>
</dbReference>
<name>A0A5Z5YV54_SALTM</name>
<protein>
    <submittedName>
        <fullName evidence="5">Integrase</fullName>
    </submittedName>
</protein>
<dbReference type="SUPFAM" id="SSF56349">
    <property type="entry name" value="DNA breaking-rejoining enzymes"/>
    <property type="match status" value="1"/>
</dbReference>
<feature type="domain" description="Core-binding (CB)" evidence="4">
    <location>
        <begin position="1"/>
        <end position="72"/>
    </location>
</feature>
<dbReference type="AlphaFoldDB" id="A0A5Z5YV54"/>
<organism evidence="5">
    <name type="scientific">Salmonella typhimurium</name>
    <dbReference type="NCBI Taxonomy" id="90371"/>
    <lineage>
        <taxon>Bacteria</taxon>
        <taxon>Pseudomonadati</taxon>
        <taxon>Pseudomonadota</taxon>
        <taxon>Gammaproteobacteria</taxon>
        <taxon>Enterobacterales</taxon>
        <taxon>Enterobacteriaceae</taxon>
        <taxon>Salmonella</taxon>
    </lineage>
</organism>
<dbReference type="GO" id="GO:0015074">
    <property type="term" value="P:DNA integration"/>
    <property type="evidence" value="ECO:0007669"/>
    <property type="project" value="UniProtKB-KW"/>
</dbReference>
<dbReference type="Gene3D" id="1.10.150.130">
    <property type="match status" value="1"/>
</dbReference>
<dbReference type="InterPro" id="IPR044068">
    <property type="entry name" value="CB"/>
</dbReference>
<gene>
    <name evidence="5" type="ORF">A3Y76_25535</name>
</gene>
<reference evidence="5" key="1">
    <citation type="submission" date="2018-07" db="EMBL/GenBank/DDBJ databases">
        <authorList>
            <consortium name="NARMS: The National Antimicrobial Resistance Monitoring System"/>
        </authorList>
    </citation>
    <scope>NUCLEOTIDE SEQUENCE</scope>
    <source>
        <strain evidence="5">CVM N56971F</strain>
    </source>
</reference>
<sequence length="72" mass="8732">MTFEEACVRWLEEKAHKKSLDDDKSRIGFWLQHFAGMQLKDITETKIYSAIQKMTNRRHEENWKLMDEACRK</sequence>